<evidence type="ECO:0000313" key="4">
    <source>
        <dbReference type="EMBL" id="WVX50696.1"/>
    </source>
</evidence>
<dbReference type="Pfam" id="PF01066">
    <property type="entry name" value="CDP-OH_P_transf"/>
    <property type="match status" value="1"/>
</dbReference>
<dbReference type="Gene3D" id="1.20.120.1760">
    <property type="match status" value="1"/>
</dbReference>
<evidence type="ECO:0000256" key="1">
    <source>
        <dbReference type="ARBA" id="ARBA00022679"/>
    </source>
</evidence>
<dbReference type="RefSeq" id="WP_187431657.1">
    <property type="nucleotide sequence ID" value="NZ_CP143423.1"/>
</dbReference>
<evidence type="ECO:0000256" key="2">
    <source>
        <dbReference type="RuleBase" id="RU003750"/>
    </source>
</evidence>
<protein>
    <recommendedName>
        <fullName evidence="6">CDP-alcohol phosphatidyltransferase</fullName>
    </recommendedName>
</protein>
<gene>
    <name evidence="4" type="ORF">ROLI_037950</name>
</gene>
<feature type="transmembrane region" description="Helical" evidence="3">
    <location>
        <begin position="211"/>
        <end position="232"/>
    </location>
</feature>
<keyword evidence="3" id="KW-0472">Membrane</keyword>
<evidence type="ECO:0000256" key="3">
    <source>
        <dbReference type="SAM" id="Phobius"/>
    </source>
</evidence>
<comment type="similarity">
    <text evidence="2">Belongs to the CDP-alcohol phosphatidyltransferase class-I family.</text>
</comment>
<reference evidence="5" key="2">
    <citation type="submission" date="2024-01" db="EMBL/GenBank/DDBJ databases">
        <title>Roseobacter fucihabitans sp. nov., isolated from the brown alga Fucus spiralis.</title>
        <authorList>
            <person name="Hahnke S."/>
            <person name="Berger M."/>
            <person name="Schlingloff A."/>
            <person name="Athale I."/>
            <person name="Neumann-Schaal M."/>
            <person name="Adenaya A."/>
            <person name="Poehlein A."/>
            <person name="Daniel R."/>
            <person name="Pertersen J."/>
            <person name="Brinkhoff T."/>
        </authorList>
    </citation>
    <scope>NUCLEOTIDE SEQUENCE [LARGE SCALE GENOMIC DNA]</scope>
    <source>
        <strain evidence="5">B14</strain>
    </source>
</reference>
<keyword evidence="5" id="KW-1185">Reference proteome</keyword>
<keyword evidence="3" id="KW-0812">Transmembrane</keyword>
<accession>A0ABZ2BZB9</accession>
<organism evidence="4 5">
    <name type="scientific">Roseobacter fucihabitans</name>
    <dbReference type="NCBI Taxonomy" id="1537242"/>
    <lineage>
        <taxon>Bacteria</taxon>
        <taxon>Pseudomonadati</taxon>
        <taxon>Pseudomonadota</taxon>
        <taxon>Alphaproteobacteria</taxon>
        <taxon>Rhodobacterales</taxon>
        <taxon>Roseobacteraceae</taxon>
        <taxon>Roseobacter</taxon>
    </lineage>
</organism>
<dbReference type="PROSITE" id="PS00379">
    <property type="entry name" value="CDP_ALCOHOL_P_TRANSF"/>
    <property type="match status" value="1"/>
</dbReference>
<dbReference type="EMBL" id="CP143423">
    <property type="protein sequence ID" value="WVX50696.1"/>
    <property type="molecule type" value="Genomic_DNA"/>
</dbReference>
<dbReference type="Proteomes" id="UP001318682">
    <property type="component" value="Chromosome"/>
</dbReference>
<keyword evidence="1 2" id="KW-0808">Transferase</keyword>
<name>A0ABZ2BZB9_9RHOB</name>
<feature type="transmembrane region" description="Helical" evidence="3">
    <location>
        <begin position="187"/>
        <end position="205"/>
    </location>
</feature>
<keyword evidence="3" id="KW-1133">Transmembrane helix</keyword>
<sequence>MTARTASALVPPGIAFAALSLVLVSLVWALSERIYANATLPVALFLAVAGTAGAGLMRHYSHPALGACNVVTLLRAAIVSVLAGAIIAPPTSDLAYWCICAAALLALSLDGLDGWLARRRGQSSGFGARFDMETDALLGGVLAVIAWQSGVAIIVLLLGFMRYVFVLTSWIWPWLSAPLPDNLRRKTVCVVQIAALIVLIAPDVSWVASALIAYGATALLAWSFAIDIAALWRRRA</sequence>
<feature type="transmembrane region" description="Helical" evidence="3">
    <location>
        <begin position="64"/>
        <end position="88"/>
    </location>
</feature>
<dbReference type="InterPro" id="IPR000462">
    <property type="entry name" value="CDP-OH_P_trans"/>
</dbReference>
<dbReference type="InterPro" id="IPR043130">
    <property type="entry name" value="CDP-OH_PTrfase_TM_dom"/>
</dbReference>
<reference evidence="4 5" key="1">
    <citation type="submission" date="2015-07" db="EMBL/GenBank/DDBJ databases">
        <authorList>
            <person name="Voget S."/>
            <person name="Dogs M."/>
            <person name="Brinkhoff T.H."/>
            <person name="Daniel R."/>
        </authorList>
    </citation>
    <scope>NUCLEOTIDE SEQUENCE [LARGE SCALE GENOMIC DNA]</scope>
    <source>
        <strain evidence="4 5">B14</strain>
    </source>
</reference>
<evidence type="ECO:0000313" key="5">
    <source>
        <dbReference type="Proteomes" id="UP001318682"/>
    </source>
</evidence>
<dbReference type="InterPro" id="IPR048254">
    <property type="entry name" value="CDP_ALCOHOL_P_TRANSF_CS"/>
</dbReference>
<proteinExistence type="inferred from homology"/>
<feature type="transmembrane region" description="Helical" evidence="3">
    <location>
        <begin position="136"/>
        <end position="157"/>
    </location>
</feature>
<feature type="transmembrane region" description="Helical" evidence="3">
    <location>
        <begin position="39"/>
        <end position="57"/>
    </location>
</feature>
<evidence type="ECO:0008006" key="6">
    <source>
        <dbReference type="Google" id="ProtNLM"/>
    </source>
</evidence>